<organism evidence="1 2">
    <name type="scientific">Advenella incenata</name>
    <dbReference type="NCBI Taxonomy" id="267800"/>
    <lineage>
        <taxon>Bacteria</taxon>
        <taxon>Pseudomonadati</taxon>
        <taxon>Pseudomonadota</taxon>
        <taxon>Betaproteobacteria</taxon>
        <taxon>Burkholderiales</taxon>
        <taxon>Alcaligenaceae</taxon>
    </lineage>
</organism>
<dbReference type="EMBL" id="SHKO01000009">
    <property type="protein sequence ID" value="RZT91020.1"/>
    <property type="molecule type" value="Genomic_DNA"/>
</dbReference>
<keyword evidence="2" id="KW-1185">Reference proteome</keyword>
<dbReference type="AlphaFoldDB" id="A0A4Q7V6I4"/>
<proteinExistence type="predicted"/>
<dbReference type="OrthoDB" id="8910937at2"/>
<evidence type="ECO:0000313" key="1">
    <source>
        <dbReference type="EMBL" id="RZT91020.1"/>
    </source>
</evidence>
<dbReference type="RefSeq" id="WP_130305353.1">
    <property type="nucleotide sequence ID" value="NZ_SHKO01000009.1"/>
</dbReference>
<dbReference type="Proteomes" id="UP000293398">
    <property type="component" value="Unassembled WGS sequence"/>
</dbReference>
<protein>
    <recommendedName>
        <fullName evidence="3">Plasmid-related protein</fullName>
    </recommendedName>
</protein>
<accession>A0A4Q7V6I4</accession>
<evidence type="ECO:0000313" key="2">
    <source>
        <dbReference type="Proteomes" id="UP000293398"/>
    </source>
</evidence>
<sequence>MEESKTEKILLERFGGSPLLTLHQVAQILLRSPEGLRITISGNSYLAEQLNSCKLKIGRRIYFKLTSIAQLIDEAE</sequence>
<evidence type="ECO:0008006" key="3">
    <source>
        <dbReference type="Google" id="ProtNLM"/>
    </source>
</evidence>
<comment type="caution">
    <text evidence="1">The sequence shown here is derived from an EMBL/GenBank/DDBJ whole genome shotgun (WGS) entry which is preliminary data.</text>
</comment>
<reference evidence="1 2" key="1">
    <citation type="submission" date="2019-02" db="EMBL/GenBank/DDBJ databases">
        <title>Genomic Encyclopedia of Type Strains, Phase IV (KMG-IV): sequencing the most valuable type-strain genomes for metagenomic binning, comparative biology and taxonomic classification.</title>
        <authorList>
            <person name="Goeker M."/>
        </authorList>
    </citation>
    <scope>NUCLEOTIDE SEQUENCE [LARGE SCALE GENOMIC DNA]</scope>
    <source>
        <strain evidence="1 2">DSM 23814</strain>
    </source>
</reference>
<name>A0A4Q7V6I4_9BURK</name>
<gene>
    <name evidence="1" type="ORF">EV681_4608</name>
</gene>